<dbReference type="PANTHER" id="PTHR46127">
    <property type="entry name" value="CILIA- AND FLAGELLA-ASSOCIATED PROTEIN 65"/>
    <property type="match status" value="1"/>
</dbReference>
<name>A0A9P0D743_9CUCU</name>
<dbReference type="EMBL" id="OV651818">
    <property type="protein sequence ID" value="CAH1112721.1"/>
    <property type="molecule type" value="Genomic_DNA"/>
</dbReference>
<dbReference type="InterPro" id="IPR052614">
    <property type="entry name" value="CFAP65"/>
</dbReference>
<protein>
    <recommendedName>
        <fullName evidence="1">CFAP65 tenth Ig-like domain-containing protein</fullName>
    </recommendedName>
</protein>
<dbReference type="Proteomes" id="UP001153636">
    <property type="component" value="Chromosome 6"/>
</dbReference>
<sequence>MTSKCYCVPAETPLEIEKTDSKYAHVEVHFGKVPFNAKKTKEIELEIEEKVVDTFVVRKINEQQMHSNVFYVTPSSGIHRYGTKLKLKCTYVPNMPFVSNYEEFKVTGVHVSTTIAMWGESTGPLVTASTTHVTFLQEPRHKNGRAVIELRNHTDIPAAFTMEIDSKQKLFAVTPLQGVCSSVTFVVINFNPPDQFETYAQQLNCLFYGCQPIVINILGVYSKKALNPNTISVIYYPIQFEEKVGYKGCFRMENEDRRSLAPVTLSTHYLELGRAIVKELYDDKSTIATKNFNLTNNLENDVTINWIEEDKVFSIFPRKATVRPGECTFFKCFFNPMHAETCYNRMFTAQVYWTPHNLDTLPTNENVIVVPLTVSINLQGHSYREGQLPLGNLEFSPSEIEFPLSLSGENIYRNFKIINKLSRPVMFKLVAACLSHVIMTPMSGMITDFVVILANIRRLRDDKPLDESWHLVLNGQDQKNIKFRIIARTELPSIRIEDDNKVYFESIQIDTVATKSVMLHNTCDFNISFHFVQPDHHYLYVEPAQGTVQMHKKIPLTITFNASPCAPKTTNILIRMYVQQKVDEIVGLNFEHYFTVFTESTYSQLSATPLTDEFELVEYGTKIQTSFHLHNFGVSVVYFKINAVISQDKFKISPVMGQVEPKASLKMDLSLECKTLGRNLAFIEYYNRIDGTSEKHGKEAVPLLEFSYKCEMSILKIKEIVEHTFGPLFTKKHFWKFLKVDTINELFDSMLPEDTQALEIILPECPVGSRHYVTFLLENDTDLDTEITLKKLKLCNCGYKQVPCKYRIKYALDCIHRQTLFMEITQTKVDKRSSQKITIDVFYYLPGVNIMAYEIYIRPSRKLILYFNIFGIPENVSRISVYKNDLFLKMYSGVLSARSHQPHMFWFYNNSNIAAKIELNLCDVKQLNEANKFTIFECVYNDTLISPKGIWPLMVKFHPIELTRYQVTVQITINNETKVLWIEGFGTMRSQVNRFFDSSMPEASTQTHKFPIKFSKDVLMIKCLPIWNYAEQVIFIENLSKTRLVYYEWVDFYLENIIRITVHEKVGILRPGKSRSVKVLIESFNQTILASFVLACSVMDLQLLYNHKRMQALQEEMEKRKEEEFEFSHYPINYSNDKNGEDKAQMTLSSRCLNYVMTITVQVNVVDRKDLHLFVSDPSNMLKFNLPESLSVDPCRIAADRAEEAYLAEEKKCSTDQPHEPKCQSMNADMVENVFEKIISDVVFDTGFPQIVSTIFENHPPYYTQLKLDAEKLCDTDCCAEFLKKAKKLEVKKFFSRPTIPTLADTFRSFIEDSINGFFKLTPLEEQLKDEKAIKATMEQLEGLCTLKECGCASKKI</sequence>
<evidence type="ECO:0000259" key="1">
    <source>
        <dbReference type="Pfam" id="PF24291"/>
    </source>
</evidence>
<evidence type="ECO:0000313" key="3">
    <source>
        <dbReference type="Proteomes" id="UP001153636"/>
    </source>
</evidence>
<organism evidence="2 3">
    <name type="scientific">Psylliodes chrysocephalus</name>
    <dbReference type="NCBI Taxonomy" id="3402493"/>
    <lineage>
        <taxon>Eukaryota</taxon>
        <taxon>Metazoa</taxon>
        <taxon>Ecdysozoa</taxon>
        <taxon>Arthropoda</taxon>
        <taxon>Hexapoda</taxon>
        <taxon>Insecta</taxon>
        <taxon>Pterygota</taxon>
        <taxon>Neoptera</taxon>
        <taxon>Endopterygota</taxon>
        <taxon>Coleoptera</taxon>
        <taxon>Polyphaga</taxon>
        <taxon>Cucujiformia</taxon>
        <taxon>Chrysomeloidea</taxon>
        <taxon>Chrysomelidae</taxon>
        <taxon>Galerucinae</taxon>
        <taxon>Alticini</taxon>
        <taxon>Psylliodes</taxon>
    </lineage>
</organism>
<dbReference type="Gene3D" id="2.60.40.10">
    <property type="entry name" value="Immunoglobulins"/>
    <property type="match status" value="2"/>
</dbReference>
<dbReference type="OrthoDB" id="415597at2759"/>
<dbReference type="InterPro" id="IPR013783">
    <property type="entry name" value="Ig-like_fold"/>
</dbReference>
<dbReference type="InterPro" id="IPR056305">
    <property type="entry name" value="Ig_CFAP65_10th"/>
</dbReference>
<dbReference type="PANTHER" id="PTHR46127:SF1">
    <property type="entry name" value="CILIA- AND FLAGELLA-ASSOCIATED PROTEIN 65"/>
    <property type="match status" value="1"/>
</dbReference>
<evidence type="ECO:0000313" key="2">
    <source>
        <dbReference type="EMBL" id="CAH1112721.1"/>
    </source>
</evidence>
<keyword evidence="3" id="KW-1185">Reference proteome</keyword>
<feature type="domain" description="CFAP65 tenth Ig-like" evidence="1">
    <location>
        <begin position="904"/>
        <end position="989"/>
    </location>
</feature>
<gene>
    <name evidence="2" type="ORF">PSYICH_LOCUS12973</name>
</gene>
<accession>A0A9P0D743</accession>
<dbReference type="Pfam" id="PF24291">
    <property type="entry name" value="Ig_CFAP65"/>
    <property type="match status" value="1"/>
</dbReference>
<proteinExistence type="predicted"/>
<reference evidence="2" key="1">
    <citation type="submission" date="2022-01" db="EMBL/GenBank/DDBJ databases">
        <authorList>
            <person name="King R."/>
        </authorList>
    </citation>
    <scope>NUCLEOTIDE SEQUENCE</scope>
</reference>